<evidence type="ECO:0000313" key="10">
    <source>
        <dbReference type="Proteomes" id="UP000886818"/>
    </source>
</evidence>
<gene>
    <name evidence="9" type="ORF">KVH43_04020</name>
</gene>
<dbReference type="Proteomes" id="UP000886818">
    <property type="component" value="Chromosome"/>
</dbReference>
<dbReference type="Pfam" id="PF00158">
    <property type="entry name" value="Sigma54_activat"/>
    <property type="match status" value="1"/>
</dbReference>
<evidence type="ECO:0000259" key="8">
    <source>
        <dbReference type="PROSITE" id="PS50112"/>
    </source>
</evidence>
<dbReference type="Pfam" id="PF02954">
    <property type="entry name" value="HTH_8"/>
    <property type="match status" value="1"/>
</dbReference>
<reference evidence="9" key="1">
    <citation type="submission" date="2021-07" db="EMBL/GenBank/DDBJ databases">
        <title>Complete genome sequence of Crassaminicella sp. 143-21, isolated from a deep-sea hydrothermal vent.</title>
        <authorList>
            <person name="Li X."/>
        </authorList>
    </citation>
    <scope>NUCLEOTIDE SEQUENCE</scope>
    <source>
        <strain evidence="9">143-21</strain>
    </source>
</reference>
<keyword evidence="2" id="KW-0067">ATP-binding</keyword>
<dbReference type="Pfam" id="PF13188">
    <property type="entry name" value="PAS_8"/>
    <property type="match status" value="1"/>
</dbReference>
<keyword evidence="3" id="KW-0805">Transcription regulation</keyword>
<keyword evidence="5" id="KW-0804">Transcription</keyword>
<dbReference type="CDD" id="cd00009">
    <property type="entry name" value="AAA"/>
    <property type="match status" value="1"/>
</dbReference>
<dbReference type="InterPro" id="IPR058031">
    <property type="entry name" value="AAA_lid_NorR"/>
</dbReference>
<keyword evidence="10" id="KW-1185">Reference proteome</keyword>
<dbReference type="PROSITE" id="PS50045">
    <property type="entry name" value="SIGMA54_INTERACT_4"/>
    <property type="match status" value="1"/>
</dbReference>
<accession>A0ABX8RE61</accession>
<dbReference type="InterPro" id="IPR003593">
    <property type="entry name" value="AAA+_ATPase"/>
</dbReference>
<dbReference type="PANTHER" id="PTHR32071">
    <property type="entry name" value="TRANSCRIPTIONAL REGULATORY PROTEIN"/>
    <property type="match status" value="1"/>
</dbReference>
<dbReference type="InterPro" id="IPR025662">
    <property type="entry name" value="Sigma_54_int_dom_ATP-bd_1"/>
</dbReference>
<dbReference type="InterPro" id="IPR025943">
    <property type="entry name" value="Sigma_54_int_dom_ATP-bd_2"/>
</dbReference>
<proteinExistence type="predicted"/>
<dbReference type="PROSITE" id="PS00688">
    <property type="entry name" value="SIGMA54_INTERACT_3"/>
    <property type="match status" value="1"/>
</dbReference>
<dbReference type="NCBIfam" id="TIGR00229">
    <property type="entry name" value="sensory_box"/>
    <property type="match status" value="1"/>
</dbReference>
<dbReference type="PROSITE" id="PS00675">
    <property type="entry name" value="SIGMA54_INTERACT_1"/>
    <property type="match status" value="1"/>
</dbReference>
<evidence type="ECO:0000256" key="4">
    <source>
        <dbReference type="ARBA" id="ARBA00023125"/>
    </source>
</evidence>
<feature type="domain" description="Sigma-54 factor interaction" evidence="7">
    <location>
        <begin position="258"/>
        <end position="488"/>
    </location>
</feature>
<keyword evidence="1" id="KW-0547">Nucleotide-binding</keyword>
<dbReference type="RefSeq" id="WP_218284068.1">
    <property type="nucleotide sequence ID" value="NZ_CP078093.1"/>
</dbReference>
<dbReference type="PANTHER" id="PTHR32071:SF57">
    <property type="entry name" value="C4-DICARBOXYLATE TRANSPORT TRANSCRIPTIONAL REGULATORY PROTEIN DCTD"/>
    <property type="match status" value="1"/>
</dbReference>
<dbReference type="InterPro" id="IPR002197">
    <property type="entry name" value="HTH_Fis"/>
</dbReference>
<feature type="coiled-coil region" evidence="6">
    <location>
        <begin position="224"/>
        <end position="251"/>
    </location>
</feature>
<dbReference type="Pfam" id="PF25601">
    <property type="entry name" value="AAA_lid_14"/>
    <property type="match status" value="1"/>
</dbReference>
<dbReference type="PROSITE" id="PS50112">
    <property type="entry name" value="PAS"/>
    <property type="match status" value="1"/>
</dbReference>
<organism evidence="9 10">
    <name type="scientific">Crassaminicella indica</name>
    <dbReference type="NCBI Taxonomy" id="2855394"/>
    <lineage>
        <taxon>Bacteria</taxon>
        <taxon>Bacillati</taxon>
        <taxon>Bacillota</taxon>
        <taxon>Clostridia</taxon>
        <taxon>Eubacteriales</taxon>
        <taxon>Clostridiaceae</taxon>
        <taxon>Crassaminicella</taxon>
    </lineage>
</organism>
<evidence type="ECO:0000256" key="6">
    <source>
        <dbReference type="SAM" id="Coils"/>
    </source>
</evidence>
<feature type="domain" description="PAS" evidence="8">
    <location>
        <begin position="3"/>
        <end position="48"/>
    </location>
</feature>
<evidence type="ECO:0000256" key="2">
    <source>
        <dbReference type="ARBA" id="ARBA00022840"/>
    </source>
</evidence>
<evidence type="ECO:0000256" key="5">
    <source>
        <dbReference type="ARBA" id="ARBA00023163"/>
    </source>
</evidence>
<dbReference type="Pfam" id="PF00989">
    <property type="entry name" value="PAS"/>
    <property type="match status" value="1"/>
</dbReference>
<dbReference type="EMBL" id="CP078093">
    <property type="protein sequence ID" value="QXM07384.1"/>
    <property type="molecule type" value="Genomic_DNA"/>
</dbReference>
<evidence type="ECO:0000313" key="9">
    <source>
        <dbReference type="EMBL" id="QXM07384.1"/>
    </source>
</evidence>
<dbReference type="InterPro" id="IPR000014">
    <property type="entry name" value="PAS"/>
</dbReference>
<dbReference type="InterPro" id="IPR013767">
    <property type="entry name" value="PAS_fold"/>
</dbReference>
<evidence type="ECO:0000256" key="1">
    <source>
        <dbReference type="ARBA" id="ARBA00022741"/>
    </source>
</evidence>
<name>A0ABX8RE61_9CLOT</name>
<protein>
    <submittedName>
        <fullName evidence="9">Sigma 54-interacting transcriptional regulator</fullName>
    </submittedName>
</protein>
<dbReference type="SMART" id="SM00382">
    <property type="entry name" value="AAA"/>
    <property type="match status" value="1"/>
</dbReference>
<sequence length="567" mass="64256">MSMSKYFDALINNIPDALLAIDQAGNIMVMNQRAEKLLDLKKEDIIGKHIHKIIPNCRLPIIVKTGKEELNRNVCINKRQYRMSMMPMILEGNVEGAMALFHDITNYRKMSKEMDKDKIYIEILNTILDTANEWVTVVDENGIITMMSKAYKEFLDISEPEGKHVAEVIENTRLHVVLETGIMEVGEIQEIKNKRMISMRVPIKKDGRIIGAVGKVMFKDIRDFQTLSKKISKLEKEIAYYKSELNKERSAKYSFQDLVGESPSMSIVKDMAMKAAKTSSNVLITGESGTGKELFAHSIHNASNRYLGPFVKINCAAIPAELLESELFGYEEGAFTGAKKGGKEGKFELANGGTILLDEIGDMPFAMQAKLLRVLQEKEVERLGGNVIRKIDVRIISSTNKDLDALVKNGEFREDLFYRLNVMSIKIPPLRERKEDIEALANELKMKLSNRLGIYVEGISQGAIEILKKYAWPGNIRELENVIERAINLLDSDLIIKPKHLPTRLTKNDKKNYPIGNKSLKEMVEEMEKDMIVACLKENNGNKYQTAKSLGISRVGLYKKLKRYGLE</sequence>
<dbReference type="PROSITE" id="PS00676">
    <property type="entry name" value="SIGMA54_INTERACT_2"/>
    <property type="match status" value="1"/>
</dbReference>
<keyword evidence="4" id="KW-0238">DNA-binding</keyword>
<evidence type="ECO:0000259" key="7">
    <source>
        <dbReference type="PROSITE" id="PS50045"/>
    </source>
</evidence>
<keyword evidence="6" id="KW-0175">Coiled coil</keyword>
<dbReference type="InterPro" id="IPR002078">
    <property type="entry name" value="Sigma_54_int"/>
</dbReference>
<dbReference type="InterPro" id="IPR025944">
    <property type="entry name" value="Sigma_54_int_dom_CS"/>
</dbReference>
<dbReference type="SMART" id="SM00091">
    <property type="entry name" value="PAS"/>
    <property type="match status" value="2"/>
</dbReference>
<evidence type="ECO:0000256" key="3">
    <source>
        <dbReference type="ARBA" id="ARBA00023015"/>
    </source>
</evidence>